<gene>
    <name evidence="1" type="ORF">TTHERM_00758890</name>
</gene>
<dbReference type="HOGENOM" id="CLU_046948_0_0_1"/>
<accession>Q23JL6</accession>
<dbReference type="RefSeq" id="XP_001016972.2">
    <property type="nucleotide sequence ID" value="XM_001016972.2"/>
</dbReference>
<sequence length="421" mass="50346">MILRSEIKKDNLNCDSFFTNADQKSQPSTDIHEEKHDSTQLTIEKVQKKKKIFKNKMKKVKFETQRIIDSIDTQDNIFLTHGLSISSKGIIRFCYSLNHFSFGYSNYQACRSNYLKNNDIIEFQIFNENKFKQYSFNDAIKFMSRNSCKDFIQNSNTLKSFLDYQKQTFDINFSEKQFINQIEDKNKYIQLCMEFIEKQAKVSDNKIFQYAIGSLNYEKKDFDIFNIGYSKSYLDLLGIDNDNFIRTLLRHQQIDLHQDDEEIMKQSLSGLKTNVYEQFDNDLDFYITTYDGFPLKVQGKKSNIIINSGSKNQPKQKKEFLLLFTEFDVDLKQLQRLIEYRQKLLNNRKDLSYNDFINKELSYMFEDVEYSVHSQSFIEKFYQPNLENLNYLNQQYLKRQIQMHVKQCGYKLLNPRQQQIL</sequence>
<dbReference type="Proteomes" id="UP000009168">
    <property type="component" value="Unassembled WGS sequence"/>
</dbReference>
<name>Q23JL6_TETTS</name>
<dbReference type="EMBL" id="GG662685">
    <property type="protein sequence ID" value="EAR96727.2"/>
    <property type="molecule type" value="Genomic_DNA"/>
</dbReference>
<protein>
    <submittedName>
        <fullName evidence="1">Uncharacterized protein</fullName>
    </submittedName>
</protein>
<evidence type="ECO:0000313" key="2">
    <source>
        <dbReference type="Proteomes" id="UP000009168"/>
    </source>
</evidence>
<dbReference type="KEGG" id="tet:TTHERM_00758890"/>
<keyword evidence="2" id="KW-1185">Reference proteome</keyword>
<proteinExistence type="predicted"/>
<organism evidence="1 2">
    <name type="scientific">Tetrahymena thermophila (strain SB210)</name>
    <dbReference type="NCBI Taxonomy" id="312017"/>
    <lineage>
        <taxon>Eukaryota</taxon>
        <taxon>Sar</taxon>
        <taxon>Alveolata</taxon>
        <taxon>Ciliophora</taxon>
        <taxon>Intramacronucleata</taxon>
        <taxon>Oligohymenophorea</taxon>
        <taxon>Hymenostomatida</taxon>
        <taxon>Tetrahymenina</taxon>
        <taxon>Tetrahymenidae</taxon>
        <taxon>Tetrahymena</taxon>
    </lineage>
</organism>
<dbReference type="InParanoid" id="Q23JL6"/>
<reference evidence="2" key="1">
    <citation type="journal article" date="2006" name="PLoS Biol.">
        <title>Macronuclear genome sequence of the ciliate Tetrahymena thermophila, a model eukaryote.</title>
        <authorList>
            <person name="Eisen J.A."/>
            <person name="Coyne R.S."/>
            <person name="Wu M."/>
            <person name="Wu D."/>
            <person name="Thiagarajan M."/>
            <person name="Wortman J.R."/>
            <person name="Badger J.H."/>
            <person name="Ren Q."/>
            <person name="Amedeo P."/>
            <person name="Jones K.M."/>
            <person name="Tallon L.J."/>
            <person name="Delcher A.L."/>
            <person name="Salzberg S.L."/>
            <person name="Silva J.C."/>
            <person name="Haas B.J."/>
            <person name="Majoros W.H."/>
            <person name="Farzad M."/>
            <person name="Carlton J.M."/>
            <person name="Smith R.K. Jr."/>
            <person name="Garg J."/>
            <person name="Pearlman R.E."/>
            <person name="Karrer K.M."/>
            <person name="Sun L."/>
            <person name="Manning G."/>
            <person name="Elde N.C."/>
            <person name="Turkewitz A.P."/>
            <person name="Asai D.J."/>
            <person name="Wilkes D.E."/>
            <person name="Wang Y."/>
            <person name="Cai H."/>
            <person name="Collins K."/>
            <person name="Stewart B.A."/>
            <person name="Lee S.R."/>
            <person name="Wilamowska K."/>
            <person name="Weinberg Z."/>
            <person name="Ruzzo W.L."/>
            <person name="Wloga D."/>
            <person name="Gaertig J."/>
            <person name="Frankel J."/>
            <person name="Tsao C.-C."/>
            <person name="Gorovsky M.A."/>
            <person name="Keeling P.J."/>
            <person name="Waller R.F."/>
            <person name="Patron N.J."/>
            <person name="Cherry J.M."/>
            <person name="Stover N.A."/>
            <person name="Krieger C.J."/>
            <person name="del Toro C."/>
            <person name="Ryder H.F."/>
            <person name="Williamson S.C."/>
            <person name="Barbeau R.A."/>
            <person name="Hamilton E.P."/>
            <person name="Orias E."/>
        </authorList>
    </citation>
    <scope>NUCLEOTIDE SEQUENCE [LARGE SCALE GENOMIC DNA]</scope>
    <source>
        <strain evidence="2">SB210</strain>
    </source>
</reference>
<dbReference type="AlphaFoldDB" id="Q23JL6"/>
<evidence type="ECO:0000313" key="1">
    <source>
        <dbReference type="EMBL" id="EAR96727.2"/>
    </source>
</evidence>
<dbReference type="GeneID" id="7827458"/>